<dbReference type="SUPFAM" id="SSF56935">
    <property type="entry name" value="Porins"/>
    <property type="match status" value="1"/>
</dbReference>
<name>A0A380SZB3_9PSED</name>
<keyword evidence="9" id="KW-0864">Zinc transport</keyword>
<dbReference type="CDD" id="cd01347">
    <property type="entry name" value="ligand_gated_channel"/>
    <property type="match status" value="1"/>
</dbReference>
<feature type="signal peptide" evidence="21">
    <location>
        <begin position="1"/>
        <end position="39"/>
    </location>
</feature>
<dbReference type="InterPro" id="IPR010105">
    <property type="entry name" value="TonB_sidphr_rcpt"/>
</dbReference>
<keyword evidence="11" id="KW-0406">Ion transport</keyword>
<dbReference type="InterPro" id="IPR037066">
    <property type="entry name" value="Plug_dom_sf"/>
</dbReference>
<dbReference type="Gene3D" id="2.170.130.10">
    <property type="entry name" value="TonB-dependent receptor, plug domain"/>
    <property type="match status" value="1"/>
</dbReference>
<keyword evidence="4 19" id="KW-1134">Transmembrane beta strand</keyword>
<evidence type="ECO:0000256" key="21">
    <source>
        <dbReference type="SAM" id="SignalP"/>
    </source>
</evidence>
<dbReference type="Pfam" id="PF00593">
    <property type="entry name" value="TonB_dep_Rec_b-barrel"/>
    <property type="match status" value="1"/>
</dbReference>
<dbReference type="GO" id="GO:0015344">
    <property type="term" value="F:siderophore uptake transmembrane transporter activity"/>
    <property type="evidence" value="ECO:0007669"/>
    <property type="project" value="TreeGrafter"/>
</dbReference>
<dbReference type="PANTHER" id="PTHR32552:SF68">
    <property type="entry name" value="FERRICHROME OUTER MEMBRANE TRANSPORTER_PHAGE RECEPTOR"/>
    <property type="match status" value="1"/>
</dbReference>
<comment type="subcellular location">
    <subcellularLocation>
        <location evidence="1 19">Cell outer membrane</location>
        <topology evidence="1 19">Multi-pass membrane protein</topology>
    </subcellularLocation>
</comment>
<dbReference type="EMBL" id="UIDD01000006">
    <property type="protein sequence ID" value="SUQ62650.1"/>
    <property type="molecule type" value="Genomic_DNA"/>
</dbReference>
<evidence type="ECO:0000313" key="23">
    <source>
        <dbReference type="EMBL" id="SUQ62650.1"/>
    </source>
</evidence>
<dbReference type="Gene3D" id="2.40.170.20">
    <property type="entry name" value="TonB-dependent receptor, beta-barrel domain"/>
    <property type="match status" value="1"/>
</dbReference>
<evidence type="ECO:0000256" key="8">
    <source>
        <dbReference type="ARBA" id="ARBA00022729"/>
    </source>
</evidence>
<keyword evidence="9" id="KW-0862">Zinc</keyword>
<evidence type="ECO:0000256" key="16">
    <source>
        <dbReference type="ARBA" id="ARBA00023237"/>
    </source>
</evidence>
<evidence type="ECO:0000256" key="7">
    <source>
        <dbReference type="ARBA" id="ARBA00022692"/>
    </source>
</evidence>
<evidence type="ECO:0000256" key="1">
    <source>
        <dbReference type="ARBA" id="ARBA00004571"/>
    </source>
</evidence>
<dbReference type="Proteomes" id="UP000255177">
    <property type="component" value="Unassembled WGS sequence"/>
</dbReference>
<dbReference type="GO" id="GO:0009279">
    <property type="term" value="C:cell outer membrane"/>
    <property type="evidence" value="ECO:0007669"/>
    <property type="project" value="UniProtKB-SubCell"/>
</dbReference>
<keyword evidence="6" id="KW-0533">Nickel</keyword>
<evidence type="ECO:0000256" key="9">
    <source>
        <dbReference type="ARBA" id="ARBA00022906"/>
    </source>
</evidence>
<evidence type="ECO:0000256" key="10">
    <source>
        <dbReference type="ARBA" id="ARBA00023004"/>
    </source>
</evidence>
<accession>A0A380SZB3</accession>
<dbReference type="PANTHER" id="PTHR32552">
    <property type="entry name" value="FERRICHROME IRON RECEPTOR-RELATED"/>
    <property type="match status" value="1"/>
</dbReference>
<dbReference type="GO" id="GO:0015675">
    <property type="term" value="P:nickel cation transport"/>
    <property type="evidence" value="ECO:0007669"/>
    <property type="project" value="UniProtKB-KW"/>
</dbReference>
<evidence type="ECO:0000256" key="17">
    <source>
        <dbReference type="ARBA" id="ARBA00056786"/>
    </source>
</evidence>
<dbReference type="InterPro" id="IPR000531">
    <property type="entry name" value="Beta-barrel_TonB"/>
</dbReference>
<evidence type="ECO:0000256" key="6">
    <source>
        <dbReference type="ARBA" id="ARBA00022596"/>
    </source>
</evidence>
<proteinExistence type="inferred from homology"/>
<dbReference type="GO" id="GO:0006829">
    <property type="term" value="P:zinc ion transport"/>
    <property type="evidence" value="ECO:0007669"/>
    <property type="project" value="UniProtKB-KW"/>
</dbReference>
<comment type="function">
    <text evidence="17">Transports the metallophore pseudopaline, which is involved in the acquisition of nickel and zinc, and thus enables bacterial growth inside the host, where metal access is limited. Is probably involved in the import of pseudopaline-metal complexes.</text>
</comment>
<dbReference type="Gene3D" id="3.55.50.30">
    <property type="match status" value="1"/>
</dbReference>
<protein>
    <recommendedName>
        <fullName evidence="18">Metal-pseudopaline receptor CntO</fullName>
    </recommendedName>
</protein>
<keyword evidence="8 21" id="KW-0732">Signal</keyword>
<keyword evidence="3 19" id="KW-0813">Transport</keyword>
<dbReference type="InterPro" id="IPR012910">
    <property type="entry name" value="Plug_dom"/>
</dbReference>
<evidence type="ECO:0000256" key="11">
    <source>
        <dbReference type="ARBA" id="ARBA00023065"/>
    </source>
</evidence>
<dbReference type="InterPro" id="IPR039426">
    <property type="entry name" value="TonB-dep_rcpt-like"/>
</dbReference>
<dbReference type="GO" id="GO:0038023">
    <property type="term" value="F:signaling receptor activity"/>
    <property type="evidence" value="ECO:0007669"/>
    <property type="project" value="InterPro"/>
</dbReference>
<organism evidence="23 24">
    <name type="scientific">Pseudomonas wadenswilerensis</name>
    <dbReference type="NCBI Taxonomy" id="1785161"/>
    <lineage>
        <taxon>Bacteria</taxon>
        <taxon>Pseudomonadati</taxon>
        <taxon>Pseudomonadota</taxon>
        <taxon>Gammaproteobacteria</taxon>
        <taxon>Pseudomonadales</taxon>
        <taxon>Pseudomonadaceae</taxon>
        <taxon>Pseudomonas</taxon>
    </lineage>
</organism>
<reference evidence="24" key="1">
    <citation type="submission" date="2018-07" db="EMBL/GenBank/DDBJ databases">
        <authorList>
            <person name="Blom J."/>
        </authorList>
    </citation>
    <scope>NUCLEOTIDE SEQUENCE [LARGE SCALE GENOMIC DNA]</scope>
    <source>
        <strain evidence="24">CCOS 864</strain>
    </source>
</reference>
<dbReference type="Pfam" id="PF07660">
    <property type="entry name" value="STN"/>
    <property type="match status" value="1"/>
</dbReference>
<dbReference type="AlphaFoldDB" id="A0A380SZB3"/>
<dbReference type="FunFam" id="2.40.170.20:FF:000005">
    <property type="entry name" value="TonB-dependent siderophore receptor"/>
    <property type="match status" value="1"/>
</dbReference>
<dbReference type="NCBIfam" id="TIGR01783">
    <property type="entry name" value="TonB-siderophor"/>
    <property type="match status" value="1"/>
</dbReference>
<evidence type="ECO:0000256" key="15">
    <source>
        <dbReference type="ARBA" id="ARBA00023170"/>
    </source>
</evidence>
<dbReference type="FunFam" id="2.170.130.10:FF:000001">
    <property type="entry name" value="Catecholate siderophore TonB-dependent receptor"/>
    <property type="match status" value="1"/>
</dbReference>
<evidence type="ECO:0000256" key="12">
    <source>
        <dbReference type="ARBA" id="ARBA00023077"/>
    </source>
</evidence>
<evidence type="ECO:0000256" key="2">
    <source>
        <dbReference type="ARBA" id="ARBA00009810"/>
    </source>
</evidence>
<keyword evidence="7 19" id="KW-0812">Transmembrane</keyword>
<keyword evidence="12 20" id="KW-0798">TonB box</keyword>
<keyword evidence="16 19" id="KW-0998">Cell outer membrane</keyword>
<dbReference type="GO" id="GO:0015891">
    <property type="term" value="P:siderophore transport"/>
    <property type="evidence" value="ECO:0007669"/>
    <property type="project" value="InterPro"/>
</dbReference>
<sequence length="819" mass="90086">MQVRHSLTPLTHALLLRHYLKAPVAAVVLGMTVAAPVQAQAQTQQYDFNIAAQSMTAALNQLAEQTNLQVLYSPDSVQGLRTQGVQGRLSVAQAVQQLFNGTSLRYSLDGNTLTLLAKTDDGALNLDASVISSTLVSDSPYGETPGYIARRTLTGTKTDTPILENPQAISVITRERMDDLGAQRLSQALSYTSGVRADSGGASNAADNIFLRGYAISFTYRDGLRLRPLGFFGMIGEEPYGMERVEVLKGPTSILFGQNEPGGMVNSISKRPTDYERGEVAISGGSGHRRQANFDISGPLNEDKTLSYRLVGLGREADGVYDHTDDDRAYVAPSLTWRPNEQTSLTVLTAYQKNKALAPTTIPWAAVNGSSPYGKVPMDRFIGEPGFDTEEVESTSLGYEFSHEFNDTWTVRQNLRWSTFDNQENYLARVSGLVTGPDGVPNASVNRDYQIRHAYGDLFTVDNQLQARFDTGPIAHTTLMGVDYSWSKSIRNERWGRATPINVFDPSYGAPVDTSVYTAWVNTVQRNTQVGYYFQDQMKWDRWVLTLGGRQDYARNRTEDRFTDVETADQDWDAFTGRAGLVYLFDNGFAPYVSYSESFNPIAGTGAPQRGSKTFEPETGKQYEAGIRYQPPGTETQLTLSVYDLTKQNALTPDAEFIGYSIQTGEVRSKGVEFEAITTVAEDLKLTGSFSYSDVEVTKSNSGNEGKQPFKVPAKLASVWADYSFPFDPLQGLSIGVGARYTGSTYGDAMNTFKVPSYTLYDAAVRYDLGKLDPSLRGAQASVNVNNLTDKYYVASCFFSLACNMGEGRSVVAEVSYKW</sequence>
<evidence type="ECO:0000256" key="4">
    <source>
        <dbReference type="ARBA" id="ARBA00022452"/>
    </source>
</evidence>
<keyword evidence="10" id="KW-0408">Iron</keyword>
<gene>
    <name evidence="23" type="primary">fct</name>
    <name evidence="23" type="ORF">CCOS864_02096</name>
</gene>
<evidence type="ECO:0000256" key="3">
    <source>
        <dbReference type="ARBA" id="ARBA00022448"/>
    </source>
</evidence>
<evidence type="ECO:0000256" key="14">
    <source>
        <dbReference type="ARBA" id="ARBA00023136"/>
    </source>
</evidence>
<keyword evidence="13" id="KW-0921">Nickel transport</keyword>
<evidence type="ECO:0000259" key="22">
    <source>
        <dbReference type="SMART" id="SM00965"/>
    </source>
</evidence>
<keyword evidence="15 23" id="KW-0675">Receptor</keyword>
<feature type="chain" id="PRO_5017070042" description="Metal-pseudopaline receptor CntO" evidence="21">
    <location>
        <begin position="40"/>
        <end position="819"/>
    </location>
</feature>
<dbReference type="PROSITE" id="PS52016">
    <property type="entry name" value="TONB_DEPENDENT_REC_3"/>
    <property type="match status" value="1"/>
</dbReference>
<evidence type="ECO:0000256" key="18">
    <source>
        <dbReference type="ARBA" id="ARBA00072467"/>
    </source>
</evidence>
<keyword evidence="24" id="KW-1185">Reference proteome</keyword>
<dbReference type="InterPro" id="IPR036942">
    <property type="entry name" value="Beta-barrel_TonB_sf"/>
</dbReference>
<evidence type="ECO:0000256" key="5">
    <source>
        <dbReference type="ARBA" id="ARBA00022496"/>
    </source>
</evidence>
<feature type="domain" description="Secretin/TonB short N-terminal" evidence="22">
    <location>
        <begin position="68"/>
        <end position="118"/>
    </location>
</feature>
<evidence type="ECO:0000256" key="20">
    <source>
        <dbReference type="RuleBase" id="RU003357"/>
    </source>
</evidence>
<keyword evidence="5" id="KW-0410">Iron transport</keyword>
<comment type="similarity">
    <text evidence="2 19 20">Belongs to the TonB-dependent receptor family.</text>
</comment>
<evidence type="ECO:0000256" key="19">
    <source>
        <dbReference type="PROSITE-ProRule" id="PRU01360"/>
    </source>
</evidence>
<keyword evidence="14 19" id="KW-0472">Membrane</keyword>
<evidence type="ECO:0000313" key="24">
    <source>
        <dbReference type="Proteomes" id="UP000255177"/>
    </source>
</evidence>
<dbReference type="InterPro" id="IPR011662">
    <property type="entry name" value="Secretin/TonB_short_N"/>
</dbReference>
<dbReference type="RefSeq" id="WP_233674878.1">
    <property type="nucleotide sequence ID" value="NZ_CBCSFG010000028.1"/>
</dbReference>
<evidence type="ECO:0000256" key="13">
    <source>
        <dbReference type="ARBA" id="ARBA00023112"/>
    </source>
</evidence>
<dbReference type="Pfam" id="PF07715">
    <property type="entry name" value="Plug"/>
    <property type="match status" value="1"/>
</dbReference>
<dbReference type="SMART" id="SM00965">
    <property type="entry name" value="STN"/>
    <property type="match status" value="1"/>
</dbReference>